<accession>D5P7D7</accession>
<evidence type="ECO:0000313" key="2">
    <source>
        <dbReference type="Proteomes" id="UP000003653"/>
    </source>
</evidence>
<dbReference type="AlphaFoldDB" id="D5P7D7"/>
<gene>
    <name evidence="1" type="ORF">HMPREF0591_2081</name>
</gene>
<reference evidence="1 2" key="1">
    <citation type="submission" date="2010-04" db="EMBL/GenBank/DDBJ databases">
        <authorList>
            <person name="Muzny D."/>
            <person name="Qin X."/>
            <person name="Deng J."/>
            <person name="Jiang H."/>
            <person name="Liu Y."/>
            <person name="Qu J."/>
            <person name="Song X.-Z."/>
            <person name="Zhang L."/>
            <person name="Thornton R."/>
            <person name="Coyle M."/>
            <person name="Francisco L."/>
            <person name="Jackson L."/>
            <person name="Javaid M."/>
            <person name="Korchina V."/>
            <person name="Kovar C."/>
            <person name="Mata R."/>
            <person name="Mathew T."/>
            <person name="Ngo R."/>
            <person name="Nguyen L."/>
            <person name="Nguyen N."/>
            <person name="Okwuonu G."/>
            <person name="Ongeri F."/>
            <person name="Pham C."/>
            <person name="Simmons D."/>
            <person name="Wilczek-Boney K."/>
            <person name="Hale W."/>
            <person name="Jakkamsetti A."/>
            <person name="Pham P."/>
            <person name="Ruth R."/>
            <person name="San Lucas F."/>
            <person name="Warren J."/>
            <person name="Zhang J."/>
            <person name="Zhao Z."/>
            <person name="Zhou C."/>
            <person name="Zhu D."/>
            <person name="Lee S."/>
            <person name="Bess C."/>
            <person name="Blankenburg K."/>
            <person name="Forbes L."/>
            <person name="Fu Q."/>
            <person name="Gubbala S."/>
            <person name="Hirani K."/>
            <person name="Jayaseelan J.C."/>
            <person name="Lara F."/>
            <person name="Munidasa M."/>
            <person name="Palculict T."/>
            <person name="Patil S."/>
            <person name="Pu L.-L."/>
            <person name="Saada N."/>
            <person name="Tang L."/>
            <person name="Weissenberger G."/>
            <person name="Zhu Y."/>
            <person name="Hemphill L."/>
            <person name="Shang Y."/>
            <person name="Youmans B."/>
            <person name="Ayvaz T."/>
            <person name="Ross M."/>
            <person name="Santibanez J."/>
            <person name="Aqrawi P."/>
            <person name="Gross S."/>
            <person name="Joshi V."/>
            <person name="Fowler G."/>
            <person name="Nazareth L."/>
            <person name="Reid J."/>
            <person name="Worley K."/>
            <person name="Petrosino J."/>
            <person name="Highlander S."/>
            <person name="Gibbs R."/>
        </authorList>
    </citation>
    <scope>NUCLEOTIDE SEQUENCE [LARGE SCALE GENOMIC DNA]</scope>
    <source>
        <strain evidence="1 2">ATCC BAA-614</strain>
    </source>
</reference>
<evidence type="ECO:0000313" key="1">
    <source>
        <dbReference type="EMBL" id="EFG78012.1"/>
    </source>
</evidence>
<proteinExistence type="predicted"/>
<protein>
    <submittedName>
        <fullName evidence="1">Uncharacterized protein</fullName>
    </submittedName>
</protein>
<dbReference type="HOGENOM" id="CLU_2974581_0_0_11"/>
<keyword evidence="2" id="KW-1185">Reference proteome</keyword>
<name>D5P7D7_9MYCO</name>
<dbReference type="EMBL" id="ADNV01000197">
    <property type="protein sequence ID" value="EFG78012.1"/>
    <property type="molecule type" value="Genomic_DNA"/>
</dbReference>
<sequence length="58" mass="6652">MLRFDDDESFWLGEVSALFNQYARESTAPRRAPARARTVAPQPVDQKAVDQYIASFFD</sequence>
<organism evidence="1 2">
    <name type="scientific">Mycobacterium parascrofulaceum ATCC BAA-614</name>
    <dbReference type="NCBI Taxonomy" id="525368"/>
    <lineage>
        <taxon>Bacteria</taxon>
        <taxon>Bacillati</taxon>
        <taxon>Actinomycetota</taxon>
        <taxon>Actinomycetes</taxon>
        <taxon>Mycobacteriales</taxon>
        <taxon>Mycobacteriaceae</taxon>
        <taxon>Mycobacterium</taxon>
        <taxon>Mycobacterium simiae complex</taxon>
    </lineage>
</organism>
<dbReference type="Proteomes" id="UP000003653">
    <property type="component" value="Unassembled WGS sequence"/>
</dbReference>
<comment type="caution">
    <text evidence="1">The sequence shown here is derived from an EMBL/GenBank/DDBJ whole genome shotgun (WGS) entry which is preliminary data.</text>
</comment>